<reference evidence="7" key="1">
    <citation type="journal article" date="2022" name="Int. J. Mol. Sci.">
        <title>Draft Genome of Tanacetum Coccineum: Genomic Comparison of Closely Related Tanacetum-Family Plants.</title>
        <authorList>
            <person name="Yamashiro T."/>
            <person name="Shiraishi A."/>
            <person name="Nakayama K."/>
            <person name="Satake H."/>
        </authorList>
    </citation>
    <scope>NUCLEOTIDE SEQUENCE</scope>
</reference>
<feature type="compositionally biased region" description="Basic and acidic residues" evidence="5">
    <location>
        <begin position="125"/>
        <end position="138"/>
    </location>
</feature>
<dbReference type="PANTHER" id="PTHR42648">
    <property type="entry name" value="TRANSPOSASE, PUTATIVE-RELATED"/>
    <property type="match status" value="1"/>
</dbReference>
<protein>
    <submittedName>
        <fullName evidence="7">Ribonuclease H-like domain-containing protein</fullName>
    </submittedName>
</protein>
<dbReference type="InterPro" id="IPR054722">
    <property type="entry name" value="PolX-like_BBD"/>
</dbReference>
<evidence type="ECO:0000313" key="8">
    <source>
        <dbReference type="Proteomes" id="UP001151760"/>
    </source>
</evidence>
<dbReference type="Proteomes" id="UP001151760">
    <property type="component" value="Unassembled WGS sequence"/>
</dbReference>
<dbReference type="InterPro" id="IPR013103">
    <property type="entry name" value="RVT_2"/>
</dbReference>
<feature type="region of interest" description="Disordered" evidence="5">
    <location>
        <begin position="286"/>
        <end position="316"/>
    </location>
</feature>
<dbReference type="PROSITE" id="PS50994">
    <property type="entry name" value="INTEGRASE"/>
    <property type="match status" value="1"/>
</dbReference>
<evidence type="ECO:0000256" key="2">
    <source>
        <dbReference type="ARBA" id="ARBA00022723"/>
    </source>
</evidence>
<name>A0ABQ4YU75_9ASTR</name>
<keyword evidence="8" id="KW-1185">Reference proteome</keyword>
<dbReference type="InterPro" id="IPR012337">
    <property type="entry name" value="RNaseH-like_sf"/>
</dbReference>
<dbReference type="CDD" id="cd09272">
    <property type="entry name" value="RNase_HI_RT_Ty1"/>
    <property type="match status" value="1"/>
</dbReference>
<dbReference type="InterPro" id="IPR025724">
    <property type="entry name" value="GAG-pre-integrase_dom"/>
</dbReference>
<organism evidence="7 8">
    <name type="scientific">Tanacetum coccineum</name>
    <dbReference type="NCBI Taxonomy" id="301880"/>
    <lineage>
        <taxon>Eukaryota</taxon>
        <taxon>Viridiplantae</taxon>
        <taxon>Streptophyta</taxon>
        <taxon>Embryophyta</taxon>
        <taxon>Tracheophyta</taxon>
        <taxon>Spermatophyta</taxon>
        <taxon>Magnoliopsida</taxon>
        <taxon>eudicotyledons</taxon>
        <taxon>Gunneridae</taxon>
        <taxon>Pentapetalae</taxon>
        <taxon>asterids</taxon>
        <taxon>campanulids</taxon>
        <taxon>Asterales</taxon>
        <taxon>Asteraceae</taxon>
        <taxon>Asteroideae</taxon>
        <taxon>Anthemideae</taxon>
        <taxon>Anthemidinae</taxon>
        <taxon>Tanacetum</taxon>
    </lineage>
</organism>
<gene>
    <name evidence="7" type="ORF">Tco_0747648</name>
</gene>
<feature type="domain" description="Integrase catalytic" evidence="6">
    <location>
        <begin position="588"/>
        <end position="754"/>
    </location>
</feature>
<evidence type="ECO:0000313" key="7">
    <source>
        <dbReference type="EMBL" id="GJS81107.1"/>
    </source>
</evidence>
<dbReference type="Pfam" id="PF22936">
    <property type="entry name" value="Pol_BBD"/>
    <property type="match status" value="1"/>
</dbReference>
<dbReference type="InterPro" id="IPR043502">
    <property type="entry name" value="DNA/RNA_pol_sf"/>
</dbReference>
<dbReference type="EMBL" id="BQNB010010723">
    <property type="protein sequence ID" value="GJS81107.1"/>
    <property type="molecule type" value="Genomic_DNA"/>
</dbReference>
<dbReference type="Pfam" id="PF00665">
    <property type="entry name" value="rve"/>
    <property type="match status" value="1"/>
</dbReference>
<evidence type="ECO:0000256" key="1">
    <source>
        <dbReference type="ARBA" id="ARBA00022670"/>
    </source>
</evidence>
<dbReference type="Pfam" id="PF13976">
    <property type="entry name" value="gag_pre-integrs"/>
    <property type="match status" value="1"/>
</dbReference>
<keyword evidence="3" id="KW-0064">Aspartyl protease</keyword>
<dbReference type="SUPFAM" id="SSF56672">
    <property type="entry name" value="DNA/RNA polymerases"/>
    <property type="match status" value="1"/>
</dbReference>
<dbReference type="InterPro" id="IPR001584">
    <property type="entry name" value="Integrase_cat-core"/>
</dbReference>
<proteinExistence type="predicted"/>
<feature type="compositionally biased region" description="Low complexity" evidence="5">
    <location>
        <begin position="297"/>
        <end position="307"/>
    </location>
</feature>
<dbReference type="Pfam" id="PF25597">
    <property type="entry name" value="SH3_retrovirus"/>
    <property type="match status" value="1"/>
</dbReference>
<dbReference type="InterPro" id="IPR036397">
    <property type="entry name" value="RNaseH_sf"/>
</dbReference>
<evidence type="ECO:0000259" key="6">
    <source>
        <dbReference type="PROSITE" id="PS50994"/>
    </source>
</evidence>
<dbReference type="Gene3D" id="3.30.420.10">
    <property type="entry name" value="Ribonuclease H-like superfamily/Ribonuclease H"/>
    <property type="match status" value="1"/>
</dbReference>
<accession>A0ABQ4YU75</accession>
<feature type="compositionally biased region" description="Basic and acidic residues" evidence="5">
    <location>
        <begin position="182"/>
        <end position="193"/>
    </location>
</feature>
<comment type="caution">
    <text evidence="7">The sequence shown here is derived from an EMBL/GenBank/DDBJ whole genome shotgun (WGS) entry which is preliminary data.</text>
</comment>
<sequence length="1361" mass="155482">MEYDLKMRDWKLGFGVEYSSSEESNNSSGDETLIGPLYENFKREKAYKAVPPPTGTIMPPRADVAFTGIDELAIMNKVINKQNSESSGTDHESCESKNNWVDSDDEEVPLRVLEIKKQTVLKSKTSSENKSPRNKDSFGQRSRRRGLGCRDGKLYFVCYSLDHLIKDCDLHERNLKKTQKPKPLETKGSRDSRSVWNNTSRVNHRNFSSDYRYPHQRRSFIPSSVLTREGLKSTVRSKMTQAVPSQSTASAFYQNTARPKVSKAVLSQITARPYFPRPVFRTSTGRPYYPRMDNVRPRASSSSPPTRFFNTRIVDKPKSPKPIIKSKWVKKESTAGTQAVLPQTKGEKGSVVTSPTQTWRPKGAYLDHRHKNNGSYKLKKFEYGNPEEELKDHAIIDSGCSGSMTGDKDKLSDFKVYKGGYVAFGNDPKGGRITGKGTIKTSCIDFENVSYVKELKFNLLSVSQICDKKHKVLFTDSECLILSPEFKIVDENLVLLRAPRKNDVYSLNLKNIIPSGGVTCLVAKASENEAILWHRRLGHVNFKNINKLVKGNLVRGLPSKTFKHDHSCLACRKGKQHKASCKKLEEKTVREPLELLHMDLFGPVSVESLNRKKYCLVVTDDCSRFSWVFFLVYKDETYDILHDLIVGLENKLRQKVKTIRCDNGTEFKNKLMNEFCAKKGIQREYSIARTPQQNGVAKRKNRTLIEAARTMLTDSLLPIQFWAEALHTACYVLNRVLVTKPQMKTPYELLMGKSPNISFMKPFGCPLTILNTLDHLGKFEGKSEEGYLLGYSTNSKGFRVYNRVTRKVQDCLHVDFLENQMNQKGNGPNWMFDLDILTLSLNYIPVRKENQVDTAVNQSNSVDFEDVDNQQFIVHGSSSFGNKAGSGAITNDAQNKDFNESTVDKEVSLTVEDQDLQREFENLMLQETIAYSHMTNQGIASEKRKEKGKEIYDLSESDDDLPKDGIFDGNSFDDENKDKEPKKITQALQDESWVEAMQEELLQFKLQNVWVLCDLPDGKRVIGTKWVFRNKRDERGTIIRNKARLVAQGYRQEEGVDYDEVFAPVARIEAIRLFLAFASFMGFSVYQMDVKSAFLYGNITEEVYVNQPPGFVDPHHPNKVYKVIKALYGLHQAPRAWYERLSTFLLKHGYRRGAIDKTLFIKRDRKDIMLVQVYVDDIIFGSTKTSMVKEFEELMQKEFKMSSMGELTFFLGLQHQLLVGVNILKEIGPLAVAEKQTIVAISSTEAEYVAAASCCGQVLWMQNQLFDYGFNFMNTDIHIDNESTICIVKNPVFHSKTKHIQIRHHFIRDCYDQRLINVVKLYLRGGLLVKYGLWKKIYATLKGRVGVEEMLSEIGRFCYFI</sequence>
<keyword evidence="4" id="KW-0378">Hydrolase</keyword>
<evidence type="ECO:0000256" key="5">
    <source>
        <dbReference type="SAM" id="MobiDB-lite"/>
    </source>
</evidence>
<feature type="region of interest" description="Disordered" evidence="5">
    <location>
        <begin position="82"/>
        <end position="101"/>
    </location>
</feature>
<evidence type="ECO:0000256" key="4">
    <source>
        <dbReference type="ARBA" id="ARBA00022801"/>
    </source>
</evidence>
<feature type="region of interest" description="Disordered" evidence="5">
    <location>
        <begin position="937"/>
        <end position="981"/>
    </location>
</feature>
<dbReference type="Pfam" id="PF07727">
    <property type="entry name" value="RVT_2"/>
    <property type="match status" value="1"/>
</dbReference>
<feature type="compositionally biased region" description="Basic and acidic residues" evidence="5">
    <location>
        <begin position="941"/>
        <end position="952"/>
    </location>
</feature>
<keyword evidence="2" id="KW-0479">Metal-binding</keyword>
<dbReference type="InterPro" id="IPR057670">
    <property type="entry name" value="SH3_retrovirus"/>
</dbReference>
<dbReference type="InterPro" id="IPR039537">
    <property type="entry name" value="Retrotran_Ty1/copia-like"/>
</dbReference>
<keyword evidence="1" id="KW-0645">Protease</keyword>
<feature type="region of interest" description="Disordered" evidence="5">
    <location>
        <begin position="179"/>
        <end position="198"/>
    </location>
</feature>
<evidence type="ECO:0000256" key="3">
    <source>
        <dbReference type="ARBA" id="ARBA00022750"/>
    </source>
</evidence>
<feature type="region of interest" description="Disordered" evidence="5">
    <location>
        <begin position="119"/>
        <end position="144"/>
    </location>
</feature>
<reference evidence="7" key="2">
    <citation type="submission" date="2022-01" db="EMBL/GenBank/DDBJ databases">
        <authorList>
            <person name="Yamashiro T."/>
            <person name="Shiraishi A."/>
            <person name="Satake H."/>
            <person name="Nakayama K."/>
        </authorList>
    </citation>
    <scope>NUCLEOTIDE SEQUENCE</scope>
</reference>
<dbReference type="SUPFAM" id="SSF53098">
    <property type="entry name" value="Ribonuclease H-like"/>
    <property type="match status" value="1"/>
</dbReference>
<dbReference type="PANTHER" id="PTHR42648:SF32">
    <property type="entry name" value="RIBONUCLEASE H-LIKE DOMAIN, GAG-PRE-INTEGRASE DOMAIN PROTEIN-RELATED"/>
    <property type="match status" value="1"/>
</dbReference>